<keyword evidence="1" id="KW-0812">Transmembrane</keyword>
<sequence>MQNSVLGSWTVRIAVGLALLYGLQFFPYTGVFIMMFGMALAGPYVWGFLPHLITIGLICDVSQKRFSRKMLLVPVLGYASYYSFFIYELAVIHSVENQLKAENATQAIDFDPSRHALVMKGGEGLATSNKIPVVYEENSNFPEGYLSYRLVSAQRCKDVRDVKRDSFDFDVFGVHWQRGEGVLNSKFLEQCQIRTRERPKKDIVKISATENKKFVKGIEVFEATHVVDAQNKAIGAIKDATAMRLPAFPLFIVGCGPSRSSWDCWAGFHRFRYPFETIADSAAIEKYGTNSIAKVLKLEKYKESDFSDFKDYPENIAFVEGWLNAKKSETAEDFNEWGVRKDSLYIPKIEYLGDVEGYKGAIYTGKQGGPFYDFIRRNNGKTVFIDATLDQRVNRSGNVFGIYAICKEERACARIEHWYRLMSGNTGVPVSNKITGYWKVSTSGVMPDSGTPIGNTKNVLTLVDSTK</sequence>
<evidence type="ECO:0000313" key="2">
    <source>
        <dbReference type="EMBL" id="QWG20478.1"/>
    </source>
</evidence>
<reference evidence="2" key="1">
    <citation type="submission" date="2021-06" db="EMBL/GenBank/DDBJ databases">
        <title>Bradyrhizobium sp. S2-11-2 Genome sequencing.</title>
        <authorList>
            <person name="Jin L."/>
        </authorList>
    </citation>
    <scope>NUCLEOTIDE SEQUENCE</scope>
    <source>
        <strain evidence="2">S2-11-2</strain>
    </source>
</reference>
<feature type="transmembrane region" description="Helical" evidence="1">
    <location>
        <begin position="32"/>
        <end position="59"/>
    </location>
</feature>
<feature type="transmembrane region" description="Helical" evidence="1">
    <location>
        <begin position="71"/>
        <end position="90"/>
    </location>
</feature>
<proteinExistence type="predicted"/>
<dbReference type="KEGG" id="bsei:KMZ68_11905"/>
<evidence type="ECO:0000256" key="1">
    <source>
        <dbReference type="SAM" id="Phobius"/>
    </source>
</evidence>
<feature type="transmembrane region" description="Helical" evidence="1">
    <location>
        <begin position="9"/>
        <end position="26"/>
    </location>
</feature>
<protein>
    <submittedName>
        <fullName evidence="2">Uncharacterized protein</fullName>
    </submittedName>
</protein>
<organism evidence="2 3">
    <name type="scientific">Bradyrhizobium sediminis</name>
    <dbReference type="NCBI Taxonomy" id="2840469"/>
    <lineage>
        <taxon>Bacteria</taxon>
        <taxon>Pseudomonadati</taxon>
        <taxon>Pseudomonadota</taxon>
        <taxon>Alphaproteobacteria</taxon>
        <taxon>Hyphomicrobiales</taxon>
        <taxon>Nitrobacteraceae</taxon>
        <taxon>Bradyrhizobium</taxon>
    </lineage>
</organism>
<gene>
    <name evidence="2" type="ORF">KMZ68_11905</name>
</gene>
<dbReference type="Proteomes" id="UP000680805">
    <property type="component" value="Chromosome"/>
</dbReference>
<dbReference type="EMBL" id="CP076135">
    <property type="protein sequence ID" value="QWG20478.1"/>
    <property type="molecule type" value="Genomic_DNA"/>
</dbReference>
<keyword evidence="1" id="KW-0472">Membrane</keyword>
<keyword evidence="1" id="KW-1133">Transmembrane helix</keyword>
<accession>A0A975NSD8</accession>
<dbReference type="AlphaFoldDB" id="A0A975NSD8"/>
<dbReference type="RefSeq" id="WP_215615947.1">
    <property type="nucleotide sequence ID" value="NZ_CP076135.1"/>
</dbReference>
<name>A0A975NSD8_9BRAD</name>
<evidence type="ECO:0000313" key="3">
    <source>
        <dbReference type="Proteomes" id="UP000680805"/>
    </source>
</evidence>